<comment type="similarity">
    <text evidence="12">Belongs to the pannexin family.</text>
</comment>
<keyword evidence="4" id="KW-1003">Cell membrane</keyword>
<evidence type="ECO:0000256" key="4">
    <source>
        <dbReference type="ARBA" id="ARBA00022475"/>
    </source>
</evidence>
<dbReference type="GO" id="GO:0005243">
    <property type="term" value="F:gap junction channel activity"/>
    <property type="evidence" value="ECO:0007669"/>
    <property type="project" value="TreeGrafter"/>
</dbReference>
<evidence type="ECO:0000313" key="13">
    <source>
        <dbReference type="EMBL" id="VDM78301.1"/>
    </source>
</evidence>
<evidence type="ECO:0000256" key="8">
    <source>
        <dbReference type="ARBA" id="ARBA00022989"/>
    </source>
</evidence>
<dbReference type="Proteomes" id="UP000270094">
    <property type="component" value="Unassembled WGS sequence"/>
</dbReference>
<reference evidence="13 14" key="1">
    <citation type="submission" date="2018-11" db="EMBL/GenBank/DDBJ databases">
        <authorList>
            <consortium name="Pathogen Informatics"/>
        </authorList>
    </citation>
    <scope>NUCLEOTIDE SEQUENCE [LARGE SCALE GENOMIC DNA]</scope>
</reference>
<evidence type="ECO:0000256" key="2">
    <source>
        <dbReference type="ARBA" id="ARBA00004651"/>
    </source>
</evidence>
<keyword evidence="5 12" id="KW-0812">Transmembrane</keyword>
<evidence type="ECO:0000256" key="7">
    <source>
        <dbReference type="ARBA" id="ARBA00022949"/>
    </source>
</evidence>
<keyword evidence="7" id="KW-0965">Cell junction</keyword>
<accession>A0A3P7IZG5</accession>
<comment type="function">
    <text evidence="12">Structural component of the gap junctions.</text>
</comment>
<dbReference type="EMBL" id="UYYB01101510">
    <property type="protein sequence ID" value="VDM78301.1"/>
    <property type="molecule type" value="Genomic_DNA"/>
</dbReference>
<dbReference type="AlphaFoldDB" id="A0A3P7IZG5"/>
<evidence type="ECO:0000313" key="14">
    <source>
        <dbReference type="Proteomes" id="UP000270094"/>
    </source>
</evidence>
<dbReference type="InterPro" id="IPR000990">
    <property type="entry name" value="Innexin"/>
</dbReference>
<evidence type="ECO:0000256" key="6">
    <source>
        <dbReference type="ARBA" id="ARBA00022868"/>
    </source>
</evidence>
<sequence>MDPHPPLRAEIKETQRSGGATRDLLLKTQLVPEMYCWARNTYFASFEDEYLPEVPERGKSMVSYYQWVPFFLVVVAFMFYSPCLLWRILYDKSGIRLNDIMNFANDKSNVQPASRRANINGLAMHLSSVFKHRFRFGSSHPYHHKLFKFLNLRFYEAYLTFLYIGIKLLFLINVLVQVILISPSSTINKMILLSRFLQTNSQGFYGYGILWDLVTGHGWTESPNFPVVTYCDMEIRILGNIQRHTVQCVLVINIFTEKIFLLLWLWYTLLAIISFGSIMSWIFSSLPFEQRRRYGLLLVHMYPCMTKGMIKEMRNHITIKQFLLIIHLVKLQSICSFLFPRITQNPPFTVSISRFIARRLELADVTFKQRDFTLELDEFVRDYVKMDGVFVLRMITIHSGVLMCTEVVDTMWDQFLAEQGEDFRPQSDQRALERTP</sequence>
<protein>
    <recommendedName>
        <fullName evidence="12">Innexin</fullName>
    </recommendedName>
</protein>
<organism evidence="13 14">
    <name type="scientific">Strongylus vulgaris</name>
    <name type="common">Blood worm</name>
    <dbReference type="NCBI Taxonomy" id="40348"/>
    <lineage>
        <taxon>Eukaryota</taxon>
        <taxon>Metazoa</taxon>
        <taxon>Ecdysozoa</taxon>
        <taxon>Nematoda</taxon>
        <taxon>Chromadorea</taxon>
        <taxon>Rhabditida</taxon>
        <taxon>Rhabditina</taxon>
        <taxon>Rhabditomorpha</taxon>
        <taxon>Strongyloidea</taxon>
        <taxon>Strongylidae</taxon>
        <taxon>Strongylus</taxon>
    </lineage>
</organism>
<evidence type="ECO:0000256" key="12">
    <source>
        <dbReference type="RuleBase" id="RU010713"/>
    </source>
</evidence>
<evidence type="ECO:0000256" key="1">
    <source>
        <dbReference type="ARBA" id="ARBA00004610"/>
    </source>
</evidence>
<feature type="transmembrane region" description="Helical" evidence="12">
    <location>
        <begin position="157"/>
        <end position="181"/>
    </location>
</feature>
<evidence type="ECO:0000256" key="3">
    <source>
        <dbReference type="ARBA" id="ARBA00022448"/>
    </source>
</evidence>
<name>A0A3P7IZG5_STRVU</name>
<evidence type="ECO:0000256" key="9">
    <source>
        <dbReference type="ARBA" id="ARBA00023065"/>
    </source>
</evidence>
<dbReference type="GO" id="GO:0005886">
    <property type="term" value="C:plasma membrane"/>
    <property type="evidence" value="ECO:0007669"/>
    <property type="project" value="UniProtKB-SubCell"/>
</dbReference>
<keyword evidence="11 12" id="KW-0407">Ion channel</keyword>
<gene>
    <name evidence="12" type="primary">inx</name>
    <name evidence="13" type="ORF">SVUK_LOCUS13299</name>
</gene>
<dbReference type="GO" id="GO:0034220">
    <property type="term" value="P:monoatomic ion transmembrane transport"/>
    <property type="evidence" value="ECO:0007669"/>
    <property type="project" value="UniProtKB-KW"/>
</dbReference>
<evidence type="ECO:0000256" key="11">
    <source>
        <dbReference type="ARBA" id="ARBA00023303"/>
    </source>
</evidence>
<comment type="subcellular location">
    <subcellularLocation>
        <location evidence="1">Cell junction</location>
        <location evidence="1">Gap junction</location>
    </subcellularLocation>
    <subcellularLocation>
        <location evidence="2 12">Cell membrane</location>
        <topology evidence="2 12">Multi-pass membrane protein</topology>
    </subcellularLocation>
</comment>
<keyword evidence="14" id="KW-1185">Reference proteome</keyword>
<dbReference type="PANTHER" id="PTHR11893">
    <property type="entry name" value="INNEXIN"/>
    <property type="match status" value="1"/>
</dbReference>
<dbReference type="PROSITE" id="PS51013">
    <property type="entry name" value="PANNEXIN"/>
    <property type="match status" value="1"/>
</dbReference>
<keyword evidence="9 12" id="KW-0406">Ion transport</keyword>
<dbReference type="GO" id="GO:0005921">
    <property type="term" value="C:gap junction"/>
    <property type="evidence" value="ECO:0007669"/>
    <property type="project" value="UniProtKB-SubCell"/>
</dbReference>
<keyword evidence="8 12" id="KW-1133">Transmembrane helix</keyword>
<comment type="caution">
    <text evidence="12">Lacks conserved residue(s) required for the propagation of feature annotation.</text>
</comment>
<dbReference type="PRINTS" id="PR01262">
    <property type="entry name" value="INNEXIN"/>
</dbReference>
<proteinExistence type="inferred from homology"/>
<keyword evidence="10 12" id="KW-0472">Membrane</keyword>
<keyword evidence="6" id="KW-0303">Gap junction</keyword>
<feature type="transmembrane region" description="Helical" evidence="12">
    <location>
        <begin position="259"/>
        <end position="282"/>
    </location>
</feature>
<keyword evidence="3 12" id="KW-0813">Transport</keyword>
<evidence type="ECO:0000256" key="5">
    <source>
        <dbReference type="ARBA" id="ARBA00022692"/>
    </source>
</evidence>
<dbReference type="OrthoDB" id="5867527at2759"/>
<feature type="transmembrane region" description="Helical" evidence="12">
    <location>
        <begin position="67"/>
        <end position="89"/>
    </location>
</feature>
<evidence type="ECO:0000256" key="10">
    <source>
        <dbReference type="ARBA" id="ARBA00023136"/>
    </source>
</evidence>
<dbReference type="PANTHER" id="PTHR11893:SF44">
    <property type="entry name" value="INNEXIN"/>
    <property type="match status" value="1"/>
</dbReference>
<dbReference type="Pfam" id="PF00876">
    <property type="entry name" value="Innexin"/>
    <property type="match status" value="1"/>
</dbReference>